<dbReference type="InterPro" id="IPR000641">
    <property type="entry name" value="CbxX/CfxQ"/>
</dbReference>
<dbReference type="Pfam" id="PF17866">
    <property type="entry name" value="AAA_lid_6"/>
    <property type="match status" value="2"/>
</dbReference>
<dbReference type="Pfam" id="PF00004">
    <property type="entry name" value="AAA"/>
    <property type="match status" value="3"/>
</dbReference>
<feature type="coiled-coil region" evidence="5">
    <location>
        <begin position="2157"/>
        <end position="2256"/>
    </location>
</feature>
<organism evidence="8 9">
    <name type="scientific">Lasallia pustulata</name>
    <dbReference type="NCBI Taxonomy" id="136370"/>
    <lineage>
        <taxon>Eukaryota</taxon>
        <taxon>Fungi</taxon>
        <taxon>Dikarya</taxon>
        <taxon>Ascomycota</taxon>
        <taxon>Pezizomycotina</taxon>
        <taxon>Lecanoromycetes</taxon>
        <taxon>OSLEUM clade</taxon>
        <taxon>Umbilicariomycetidae</taxon>
        <taxon>Umbilicariales</taxon>
        <taxon>Umbilicariaceae</taxon>
        <taxon>Lasallia</taxon>
    </lineage>
</organism>
<dbReference type="GO" id="GO:0004386">
    <property type="term" value="F:helicase activity"/>
    <property type="evidence" value="ECO:0007669"/>
    <property type="project" value="InterPro"/>
</dbReference>
<dbReference type="InterPro" id="IPR027417">
    <property type="entry name" value="P-loop_NTPase"/>
</dbReference>
<reference evidence="9" key="1">
    <citation type="submission" date="2017-03" db="EMBL/GenBank/DDBJ databases">
        <authorList>
            <person name="Sharma R."/>
            <person name="Thines M."/>
        </authorList>
    </citation>
    <scope>NUCLEOTIDE SEQUENCE [LARGE SCALE GENOMIC DNA]</scope>
</reference>
<feature type="compositionally biased region" description="Polar residues" evidence="6">
    <location>
        <begin position="2083"/>
        <end position="2094"/>
    </location>
</feature>
<dbReference type="InterPro" id="IPR041677">
    <property type="entry name" value="DNA2/NAM7_AAA_11"/>
</dbReference>
<dbReference type="GO" id="GO:0005524">
    <property type="term" value="F:ATP binding"/>
    <property type="evidence" value="ECO:0007669"/>
    <property type="project" value="UniProtKB-KW"/>
</dbReference>
<evidence type="ECO:0000256" key="2">
    <source>
        <dbReference type="ARBA" id="ARBA00022741"/>
    </source>
</evidence>
<accession>A0A1W5CZS2</accession>
<dbReference type="GO" id="GO:0016887">
    <property type="term" value="F:ATP hydrolysis activity"/>
    <property type="evidence" value="ECO:0007669"/>
    <property type="project" value="InterPro"/>
</dbReference>
<dbReference type="SMART" id="SM00382">
    <property type="entry name" value="AAA"/>
    <property type="match status" value="4"/>
</dbReference>
<feature type="region of interest" description="Disordered" evidence="6">
    <location>
        <begin position="1208"/>
        <end position="1235"/>
    </location>
</feature>
<dbReference type="FunFam" id="3.40.50.300:FF:001660">
    <property type="entry name" value="NF-X1 finger and helicase protein, putative"/>
    <property type="match status" value="1"/>
</dbReference>
<dbReference type="EMBL" id="FWEW01001058">
    <property type="protein sequence ID" value="SLM36374.1"/>
    <property type="molecule type" value="Genomic_DNA"/>
</dbReference>
<feature type="compositionally biased region" description="Polar residues" evidence="6">
    <location>
        <begin position="2104"/>
        <end position="2116"/>
    </location>
</feature>
<evidence type="ECO:0000313" key="9">
    <source>
        <dbReference type="Proteomes" id="UP000192927"/>
    </source>
</evidence>
<dbReference type="InterPro" id="IPR050773">
    <property type="entry name" value="CbxX/CfxQ_RuBisCO_ESX"/>
</dbReference>
<dbReference type="InterPro" id="IPR003959">
    <property type="entry name" value="ATPase_AAA_core"/>
</dbReference>
<dbReference type="Gene3D" id="3.40.50.300">
    <property type="entry name" value="P-loop containing nucleotide triphosphate hydrolases"/>
    <property type="match status" value="6"/>
</dbReference>
<keyword evidence="2" id="KW-0547">Nucleotide-binding</keyword>
<dbReference type="Proteomes" id="UP000192927">
    <property type="component" value="Unassembled WGS sequence"/>
</dbReference>
<feature type="domain" description="AAA+ ATPase" evidence="7">
    <location>
        <begin position="1849"/>
        <end position="1986"/>
    </location>
</feature>
<dbReference type="InterPro" id="IPR047187">
    <property type="entry name" value="SF1_C_Upf1"/>
</dbReference>
<dbReference type="PANTHER" id="PTHR43392">
    <property type="entry name" value="AAA-TYPE ATPASE FAMILY PROTEIN / ANKYRIN REPEAT FAMILY PROTEIN"/>
    <property type="match status" value="1"/>
</dbReference>
<dbReference type="PANTHER" id="PTHR43392:SF2">
    <property type="entry name" value="AAA-TYPE ATPASE FAMILY PROTEIN _ ANKYRIN REPEAT FAMILY PROTEIN"/>
    <property type="match status" value="1"/>
</dbReference>
<dbReference type="InterPro" id="IPR041627">
    <property type="entry name" value="AAA_lid_6"/>
</dbReference>
<feature type="domain" description="AAA+ ATPase" evidence="7">
    <location>
        <begin position="1272"/>
        <end position="1408"/>
    </location>
</feature>
<dbReference type="CDD" id="cd17936">
    <property type="entry name" value="EEXXEc_NFX1"/>
    <property type="match status" value="1"/>
</dbReference>
<dbReference type="FunFam" id="3.40.50.300:FF:000216">
    <property type="entry name" value="Type VII secretion ATPase EccA"/>
    <property type="match status" value="2"/>
</dbReference>
<dbReference type="Pfam" id="PF13086">
    <property type="entry name" value="AAA_11"/>
    <property type="match status" value="1"/>
</dbReference>
<evidence type="ECO:0000313" key="8">
    <source>
        <dbReference type="EMBL" id="SLM36374.1"/>
    </source>
</evidence>
<evidence type="ECO:0000256" key="3">
    <source>
        <dbReference type="ARBA" id="ARBA00022806"/>
    </source>
</evidence>
<comment type="similarity">
    <text evidence="1">Belongs to the CbxX/CfxQ family.</text>
</comment>
<evidence type="ECO:0000256" key="1">
    <source>
        <dbReference type="ARBA" id="ARBA00010378"/>
    </source>
</evidence>
<keyword evidence="9" id="KW-1185">Reference proteome</keyword>
<dbReference type="CDD" id="cd00009">
    <property type="entry name" value="AAA"/>
    <property type="match status" value="2"/>
</dbReference>
<dbReference type="SUPFAM" id="SSF52540">
    <property type="entry name" value="P-loop containing nucleoside triphosphate hydrolases"/>
    <property type="match status" value="4"/>
</dbReference>
<dbReference type="InterPro" id="IPR041679">
    <property type="entry name" value="DNA2/NAM7-like_C"/>
</dbReference>
<dbReference type="InterPro" id="IPR003593">
    <property type="entry name" value="AAA+_ATPase"/>
</dbReference>
<evidence type="ECO:0000256" key="4">
    <source>
        <dbReference type="ARBA" id="ARBA00022840"/>
    </source>
</evidence>
<dbReference type="PRINTS" id="PR00819">
    <property type="entry name" value="CBXCFQXSUPER"/>
</dbReference>
<feature type="region of interest" description="Disordered" evidence="6">
    <location>
        <begin position="2083"/>
        <end position="2143"/>
    </location>
</feature>
<name>A0A1W5CZS2_9LECA</name>
<feature type="domain" description="AAA+ ATPase" evidence="7">
    <location>
        <begin position="482"/>
        <end position="1039"/>
    </location>
</feature>
<dbReference type="Gene3D" id="1.10.8.60">
    <property type="match status" value="2"/>
</dbReference>
<proteinExistence type="inferred from homology"/>
<protein>
    <submittedName>
        <fullName evidence="8">Nfx1-type zinc finger-containing protein 1</fullName>
    </submittedName>
</protein>
<keyword evidence="3" id="KW-0378">Hydrolase</keyword>
<dbReference type="Pfam" id="PF13087">
    <property type="entry name" value="AAA_12"/>
    <property type="match status" value="1"/>
</dbReference>
<evidence type="ECO:0000259" key="7">
    <source>
        <dbReference type="SMART" id="SM00382"/>
    </source>
</evidence>
<keyword evidence="5" id="KW-0175">Coiled coil</keyword>
<feature type="region of interest" description="Disordered" evidence="6">
    <location>
        <begin position="1151"/>
        <end position="1196"/>
    </location>
</feature>
<evidence type="ECO:0000256" key="5">
    <source>
        <dbReference type="SAM" id="Coils"/>
    </source>
</evidence>
<feature type="domain" description="AAA+ ATPase" evidence="7">
    <location>
        <begin position="1551"/>
        <end position="1761"/>
    </location>
</feature>
<keyword evidence="4" id="KW-0067">ATP-binding</keyword>
<keyword evidence="3" id="KW-0347">Helicase</keyword>
<sequence length="2290" mass="255386">MASSSSDDPRLTRLSAFFNKVLCGQRTLSTARDGKLFIEAICVQADPATCAHKLLSSPSGLSALQASVRFDTSVTFLNEAAAPLLRYLQTPSLKAIGSGSVLAQLLLSMVEPPFFWEALTKSFTGGLLDPNASHAFAWLLLQLISLPGRASSPYRAVAGSSNVLDTILKSPDGETRILGQNIKHALPLDASELHNDAEARPGGRHDNDHADHRAISIMPTADELLSKDRPFLRTPNFIDDPKVVSSRYGIHLDNQFRLLREDMLGEIRDEMKILTGTKAGRHKGIIVEGLSLAGVEMGTDRRRLPWGVVLKCKEGLPHLKEIQQHKRKDYLKDNRHILRQGNMACLLIDGEPAAFPTIHRDEEELVKTPAAIMIHFPDDSTLSYALFKMKTAGDVKLVQLDAAIFAFEPFLRRLQEMNDLPLKDELLHWETGKGIEGPSFQPAKVITALEARSGKELKHILRIKKSVILDKSQMNSLCACLLQRVSLVQGPPGTGKSFIGALVAKVLHDYTSQKVLVVCFTNHALDQFLKDLMDIGIPSSAMVRLGGKSTDQTKPLMIQEQTGVKLDQTHWAEIGKLKQRLEKHETRLKDAFKRFVAANVQKIHLMEFLEFLSEDLPFFDAFTVPKDGEDGMTRVGKKGKAMSPFYLLDRWISGRNNPGSLQHLQPKGAAAVWKMPLESRQAAMTRWQTAILDDLVNEIRDTGRQYNLDQTKLDRVFGERNAGVIKTKRIIACTTNGAAKYSLAIQAASPGVVLVEEAGEILEAQILTSLGPHTEQLIMIGDHKQLRPKCSYELSVEQGDGFDFNRSLFERLVLKGFPHVTLTQQHRMRPEISSMIRHLTYPDLTDADSTLQRADLRGFRDNVMFVDHSHPEMELKNGKELNDGRTSSKQNEFEGQMILKCVRYLAQQGYGSDTLVVITPYLGQLKLLRDQLSQENDPLLNDLDRFDLVRAGLLTDLSSKTSKPSLRMSTIDNYQGEESDIVLVSMTRSNKSHDIGFMAAPERLNVLLSRARNSLIMIGNSETFMNARKGREVWRKLFDHLKQNDHIYQGFPVKTVLSQKCVNGHNQSWQCHAGAPSACSKCERDRKEAVKRTQRALAEKIKQDEKIQKHLKEVAQVEEEMEQITQSIKDARLDSEQKAILAQKRMDLAAAKERANRTQNSHQEDPLDIYNDDHPNPTNLHLKKSSQASPGPATSILGQHSKLREHVKAAVEHNKSPSKTEWQRQKNQENARNPAIDKVMEMIGLEEVKAQVLRIKAKVETSIRQGTDLRKERLGLVLLGNPGTGKTTVARHYAKVLTTIKVLPGDGFIETTGSNLAHGGVAEVKNHLKQLENSEGGVYFIDEAYQLADEHNYGGKKVLDYLLAEIENLTGKLVFVFAGYRKQMEKFFEHNPGLSSRIPYTLHFEDYTDAELLRMLQFQMNQFYKSGIDIEDGVDGLYMRIAVRRLGRGRGRDGFGNARALENMFARIRERQSDRLTRQRKEGLKPDDYHITKEDLIGPDPSKAILTCNAWTQLQQLTGLKSVKNSVSFMIDLIKTNYERELDEKKLIDVSLNRVFLGPPGTGKTTVAKLYGRILTDIGMLSNGEGNFTPGIKTLCLLILNVQVVVKNPSDFIGNVIGQSESNTKAILATTVGKVLIIDEAYMLYSGSGSGGGSGTDIYKTAVIDTIVAEVQSVPGDDRCVLLLGYEPQMVDMFQNVNPGLTRRFQLSDAFRFEDFSDSELQEILQLKLTNQDLGATQQAVSTAIDVLSRLRNGLNFGNGGDVENLISKAKANYQARQSALPAAQRSIDFIFEPQDFDTDYDRASGAETNLQELFKGVIGCEGIIAKLDGFLKVAKGMRAQGLEPRGQIPMNFIFKGPPGTGKTTTARKFGQVYYDLGFLSQVEVVECSATDLIGQYIGQTGPKTMKQLERGLGKVLFVDEAYRLGQGQFAQEAIDELVDNITKPKFAGKVVIILAGYDNDMNNLLRVNEGLSSRFADEISFPSLSPAHCLQLMEDKLKQSQIAFPSMQDPIIYQGLLEPIAEMSTLPSWGNARDIQTLAKGMVRAVYQSNTTKVEQLLLPADIALNCIHSMLAERCARAKVTPSSRPSFSGPAQSLDDFQSVPRISSGTSKTTTMAAPAAKEDDETPEISEPLETPDEGRDVGVSDAVWQQLQKDKRGAELQIQRAGQKIQEQEEAHLQAEEAAKEAEKEAAALRKIQAKNEAEALELLRIREEARIREMEAKAERERIHRELERRKQEEKERRKKEELAQSRLRQMGVCQAGFRWIKQSGGYRCAGGSHWVDDSRLGI</sequence>
<dbReference type="FunFam" id="1.10.8.60:FF:000160">
    <property type="entry name" value="WGS project CABT00000000 data, contig 2.55"/>
    <property type="match status" value="1"/>
</dbReference>
<evidence type="ECO:0000256" key="6">
    <source>
        <dbReference type="SAM" id="MobiDB-lite"/>
    </source>
</evidence>
<dbReference type="CDD" id="cd18808">
    <property type="entry name" value="SF1_C_Upf1"/>
    <property type="match status" value="1"/>
</dbReference>